<dbReference type="Proteomes" id="UP000000235">
    <property type="component" value="Chromosome"/>
</dbReference>
<name>A4X8V5_SALTO</name>
<dbReference type="HOGENOM" id="CLU_2496110_0_0_11"/>
<dbReference type="AlphaFoldDB" id="A4X8V5"/>
<organism evidence="1 2">
    <name type="scientific">Salinispora tropica (strain ATCC BAA-916 / DSM 44818 / JCM 13857 / NBRC 105044 / CNB-440)</name>
    <dbReference type="NCBI Taxonomy" id="369723"/>
    <lineage>
        <taxon>Bacteria</taxon>
        <taxon>Bacillati</taxon>
        <taxon>Actinomycetota</taxon>
        <taxon>Actinomycetes</taxon>
        <taxon>Micromonosporales</taxon>
        <taxon>Micromonosporaceae</taxon>
        <taxon>Salinispora</taxon>
    </lineage>
</organism>
<evidence type="ECO:0000313" key="2">
    <source>
        <dbReference type="Proteomes" id="UP000000235"/>
    </source>
</evidence>
<protein>
    <submittedName>
        <fullName evidence="1">Uncharacterized protein</fullName>
    </submittedName>
</protein>
<gene>
    <name evidence="1" type="ordered locus">Strop_2865</name>
</gene>
<evidence type="ECO:0000313" key="1">
    <source>
        <dbReference type="EMBL" id="ABP55305.1"/>
    </source>
</evidence>
<reference evidence="2" key="1">
    <citation type="journal article" date="2007" name="Proc. Natl. Acad. Sci. U.S.A.">
        <title>Genome sequencing reveals complex secondary metabolome in the marine actinomycete Salinispora tropica.</title>
        <authorList>
            <person name="Udwary D.W."/>
            <person name="Zeigler L."/>
            <person name="Asolkar R.N."/>
            <person name="Singan V."/>
            <person name="Lapidus A."/>
            <person name="Fenical W."/>
            <person name="Jensen P.R."/>
            <person name="Moore B.S."/>
        </authorList>
    </citation>
    <scope>NUCLEOTIDE SEQUENCE [LARGE SCALE GENOMIC DNA]</scope>
    <source>
        <strain evidence="2">ATCC BAA-916 / DSM 44818 / CNB-440</strain>
    </source>
</reference>
<dbReference type="EMBL" id="CP000667">
    <property type="protein sequence ID" value="ABP55305.1"/>
    <property type="molecule type" value="Genomic_DNA"/>
</dbReference>
<proteinExistence type="predicted"/>
<dbReference type="KEGG" id="stp:Strop_2865"/>
<dbReference type="STRING" id="369723.Strop_2865"/>
<sequence length="86" mass="9560">MSGSRPDRSVARLLRARLREHPDLLGRWDGNLGWVAARPDDRGRVHVSYVYPNGPLGWEICRWPASSVVAGDGAEASQTFGFDRLV</sequence>
<keyword evidence="2" id="KW-1185">Reference proteome</keyword>
<accession>A4X8V5</accession>